<evidence type="ECO:0000256" key="1">
    <source>
        <dbReference type="SAM" id="MobiDB-lite"/>
    </source>
</evidence>
<accession>A0ABN2D9Z6</accession>
<dbReference type="Proteomes" id="UP001500190">
    <property type="component" value="Unassembled WGS sequence"/>
</dbReference>
<feature type="compositionally biased region" description="Basic and acidic residues" evidence="1">
    <location>
        <begin position="57"/>
        <end position="67"/>
    </location>
</feature>
<name>A0ABN2D9Z6_9ACTN</name>
<protein>
    <submittedName>
        <fullName evidence="2">Uncharacterized protein</fullName>
    </submittedName>
</protein>
<feature type="compositionally biased region" description="Polar residues" evidence="1">
    <location>
        <begin position="95"/>
        <end position="104"/>
    </location>
</feature>
<organism evidence="2 3">
    <name type="scientific">Kribbella karoonensis</name>
    <dbReference type="NCBI Taxonomy" id="324851"/>
    <lineage>
        <taxon>Bacteria</taxon>
        <taxon>Bacillati</taxon>
        <taxon>Actinomycetota</taxon>
        <taxon>Actinomycetes</taxon>
        <taxon>Propionibacteriales</taxon>
        <taxon>Kribbellaceae</taxon>
        <taxon>Kribbella</taxon>
    </lineage>
</organism>
<feature type="region of interest" description="Disordered" evidence="1">
    <location>
        <begin position="30"/>
        <end position="104"/>
    </location>
</feature>
<sequence>MQTGAPEKRELQLADLPGDHLCVAKLLPTVPGRTTERRATPATAYQARPNAQPGTDRTCRVLDDIARPSRQTHPRLPAPRPTLRSNPKYRKPDPTQGSGPSGIS</sequence>
<evidence type="ECO:0000313" key="3">
    <source>
        <dbReference type="Proteomes" id="UP001500190"/>
    </source>
</evidence>
<keyword evidence="3" id="KW-1185">Reference proteome</keyword>
<gene>
    <name evidence="2" type="ORF">GCM10009742_15340</name>
</gene>
<proteinExistence type="predicted"/>
<evidence type="ECO:0000313" key="2">
    <source>
        <dbReference type="EMBL" id="GAA1573424.1"/>
    </source>
</evidence>
<dbReference type="EMBL" id="BAAAND010000003">
    <property type="protein sequence ID" value="GAA1573424.1"/>
    <property type="molecule type" value="Genomic_DNA"/>
</dbReference>
<comment type="caution">
    <text evidence="2">The sequence shown here is derived from an EMBL/GenBank/DDBJ whole genome shotgun (WGS) entry which is preliminary data.</text>
</comment>
<reference evidence="2 3" key="1">
    <citation type="journal article" date="2019" name="Int. J. Syst. Evol. Microbiol.">
        <title>The Global Catalogue of Microorganisms (GCM) 10K type strain sequencing project: providing services to taxonomists for standard genome sequencing and annotation.</title>
        <authorList>
            <consortium name="The Broad Institute Genomics Platform"/>
            <consortium name="The Broad Institute Genome Sequencing Center for Infectious Disease"/>
            <person name="Wu L."/>
            <person name="Ma J."/>
        </authorList>
    </citation>
    <scope>NUCLEOTIDE SEQUENCE [LARGE SCALE GENOMIC DNA]</scope>
    <source>
        <strain evidence="2 3">JCM 14304</strain>
    </source>
</reference>